<proteinExistence type="predicted"/>
<keyword evidence="1" id="KW-0472">Membrane</keyword>
<keyword evidence="1" id="KW-1133">Transmembrane helix</keyword>
<accession>A0A0A9G589</accession>
<organism evidence="2">
    <name type="scientific">Arundo donax</name>
    <name type="common">Giant reed</name>
    <name type="synonym">Donax arundinaceus</name>
    <dbReference type="NCBI Taxonomy" id="35708"/>
    <lineage>
        <taxon>Eukaryota</taxon>
        <taxon>Viridiplantae</taxon>
        <taxon>Streptophyta</taxon>
        <taxon>Embryophyta</taxon>
        <taxon>Tracheophyta</taxon>
        <taxon>Spermatophyta</taxon>
        <taxon>Magnoliopsida</taxon>
        <taxon>Liliopsida</taxon>
        <taxon>Poales</taxon>
        <taxon>Poaceae</taxon>
        <taxon>PACMAD clade</taxon>
        <taxon>Arundinoideae</taxon>
        <taxon>Arundineae</taxon>
        <taxon>Arundo</taxon>
    </lineage>
</organism>
<name>A0A0A9G589_ARUDO</name>
<dbReference type="AlphaFoldDB" id="A0A0A9G589"/>
<keyword evidence="1" id="KW-0812">Transmembrane</keyword>
<reference evidence="2" key="1">
    <citation type="submission" date="2014-09" db="EMBL/GenBank/DDBJ databases">
        <authorList>
            <person name="Magalhaes I.L.F."/>
            <person name="Oliveira U."/>
            <person name="Santos F.R."/>
            <person name="Vidigal T.H.D.A."/>
            <person name="Brescovit A.D."/>
            <person name="Santos A.J."/>
        </authorList>
    </citation>
    <scope>NUCLEOTIDE SEQUENCE</scope>
    <source>
        <tissue evidence="2">Shoot tissue taken approximately 20 cm above the soil surface</tissue>
    </source>
</reference>
<protein>
    <recommendedName>
        <fullName evidence="3">Phosphate transporter</fullName>
    </recommendedName>
</protein>
<sequence length="50" mass="5528">MGVGFARGLNRVRAETVREIVASWLITIPVGAVLSIFYTLILTKILGYFT</sequence>
<feature type="transmembrane region" description="Helical" evidence="1">
    <location>
        <begin position="21"/>
        <end position="41"/>
    </location>
</feature>
<evidence type="ECO:0000256" key="1">
    <source>
        <dbReference type="SAM" id="Phobius"/>
    </source>
</evidence>
<evidence type="ECO:0008006" key="3">
    <source>
        <dbReference type="Google" id="ProtNLM"/>
    </source>
</evidence>
<dbReference type="EMBL" id="GBRH01180195">
    <property type="protein sequence ID" value="JAE17701.1"/>
    <property type="molecule type" value="Transcribed_RNA"/>
</dbReference>
<reference evidence="2" key="2">
    <citation type="journal article" date="2015" name="Data Brief">
        <title>Shoot transcriptome of the giant reed, Arundo donax.</title>
        <authorList>
            <person name="Barrero R.A."/>
            <person name="Guerrero F.D."/>
            <person name="Moolhuijzen P."/>
            <person name="Goolsby J.A."/>
            <person name="Tidwell J."/>
            <person name="Bellgard S.E."/>
            <person name="Bellgard M.I."/>
        </authorList>
    </citation>
    <scope>NUCLEOTIDE SEQUENCE</scope>
    <source>
        <tissue evidence="2">Shoot tissue taken approximately 20 cm above the soil surface</tissue>
    </source>
</reference>
<evidence type="ECO:0000313" key="2">
    <source>
        <dbReference type="EMBL" id="JAE17701.1"/>
    </source>
</evidence>